<evidence type="ECO:0008006" key="4">
    <source>
        <dbReference type="Google" id="ProtNLM"/>
    </source>
</evidence>
<reference evidence="2 3" key="1">
    <citation type="journal article" date="2015" name="Genome Announc.">
        <title>Complete genome sequence of Martelella endophytica YC6887, which has antifungal activity associated with a halophyte.</title>
        <authorList>
            <person name="Khan A."/>
            <person name="Khan H."/>
            <person name="Chung E.J."/>
            <person name="Hossain M.T."/>
            <person name="Chung Y.R."/>
        </authorList>
    </citation>
    <scope>NUCLEOTIDE SEQUENCE [LARGE SCALE GENOMIC DNA]</scope>
    <source>
        <strain evidence="2">YC6887</strain>
    </source>
</reference>
<dbReference type="EMBL" id="CP010803">
    <property type="protein sequence ID" value="AJY45606.1"/>
    <property type="molecule type" value="Genomic_DNA"/>
</dbReference>
<gene>
    <name evidence="2" type="ORF">TM49_07825</name>
</gene>
<evidence type="ECO:0000256" key="1">
    <source>
        <dbReference type="SAM" id="Phobius"/>
    </source>
</evidence>
<evidence type="ECO:0000313" key="2">
    <source>
        <dbReference type="EMBL" id="AJY45606.1"/>
    </source>
</evidence>
<accession>A0A0D5LN94</accession>
<dbReference type="HOGENOM" id="CLU_588999_0_0_5"/>
<proteinExistence type="predicted"/>
<keyword evidence="1" id="KW-0472">Membrane</keyword>
<dbReference type="Proteomes" id="UP000032611">
    <property type="component" value="Chromosome"/>
</dbReference>
<keyword evidence="1" id="KW-0812">Transmembrane</keyword>
<keyword evidence="1" id="KW-1133">Transmembrane helix</keyword>
<protein>
    <recommendedName>
        <fullName evidence="4">DUF4350 domain-containing protein</fullName>
    </recommendedName>
</protein>
<name>A0A0D5LN94_MAREN</name>
<feature type="transmembrane region" description="Helical" evidence="1">
    <location>
        <begin position="292"/>
        <end position="313"/>
    </location>
</feature>
<dbReference type="STRING" id="1486262.TM49_07825"/>
<dbReference type="RefSeq" id="WP_045680338.1">
    <property type="nucleotide sequence ID" value="NZ_CP010803.1"/>
</dbReference>
<evidence type="ECO:0000313" key="3">
    <source>
        <dbReference type="Proteomes" id="UP000032611"/>
    </source>
</evidence>
<dbReference type="KEGG" id="mey:TM49_07825"/>
<dbReference type="PATRIC" id="fig|1486262.3.peg.1616"/>
<dbReference type="AlphaFoldDB" id="A0A0D5LN94"/>
<keyword evidence="3" id="KW-1185">Reference proteome</keyword>
<dbReference type="OrthoDB" id="7198805at2"/>
<feature type="transmembrane region" description="Helical" evidence="1">
    <location>
        <begin position="12"/>
        <end position="32"/>
    </location>
</feature>
<organism evidence="2 3">
    <name type="scientific">Martelella endophytica</name>
    <dbReference type="NCBI Taxonomy" id="1486262"/>
    <lineage>
        <taxon>Bacteria</taxon>
        <taxon>Pseudomonadati</taxon>
        <taxon>Pseudomonadota</taxon>
        <taxon>Alphaproteobacteria</taxon>
        <taxon>Hyphomicrobiales</taxon>
        <taxon>Aurantimonadaceae</taxon>
        <taxon>Martelella</taxon>
    </lineage>
</organism>
<sequence length="444" mass="47933">MSERSPAGANGNSLPVITLSVIVIAGLALLYFSSSNRIERSAIGTDGLGVWLEEQGVPVLKSAPEETAGEKTPILRILPLYDTDLTVGRRETEALEGDTPHTTLRNLSLETFRAKIESADTLVVLPKWRSDMITSGTADQGVLIPPGQMTIFGIWRGPLVASAGEDFVHSAITDAQTGDAFEGEAALYAPRVLSDIVDDACMPVLALDGRGTLLARCTDLWGEGVSFYLLSDPDLVNNHGLANGDNAQLASVIIRGFTEGRPAYIDTTTYANIADTSGLDPRERTLADLGRFFEYPFSLFWLGVVIAAGLALWRGSFRFGLPIGEAGSIDLASKVRTIAASARLLRLAGSQDDLVSAYIRARMETLDGIVLGASRRPMTADEIAVEILRRVRHRAPETGERLATAYDRAASLNRDTQQRFSALIPFEKAFQETLDAFGYASRPS</sequence>